<keyword evidence="3 9" id="KW-0444">Lipid biosynthesis</keyword>
<evidence type="ECO:0000313" key="12">
    <source>
        <dbReference type="EMBL" id="USS88869.1"/>
    </source>
</evidence>
<feature type="active site" evidence="9">
    <location>
        <position position="282"/>
    </location>
</feature>
<sequence>MTSYAIKAAALAVPERVVTNHDLEQIMDTSDEWIKRRTGIERRHIAVSETNASLATKVAQQLVEQSQMDVQRLDYIIIATMSPDHLTPAVAAEVQGALGATNAVAFDVNAACSGFVYATDVMNSLLAKLPGGTGIVIGSERLSKLVDWHDRSTAVLFGDGAAGVLVTNDGSASQVMGADLKTAGDLGSSLTAGQMVEKTPFGNGNLDARHRFFQMDGHVVYNFATRQAPTSIRRATEQAGLDLSDIKYFVMHQANARIVKRVAQKLDLPDQRFPINITEYGNTAAASEPILLAELINQHQIQRGDYIALTGFGGGLTVGTVIIRY</sequence>
<organism evidence="12 13">
    <name type="scientific">Fructilactobacillus cliffordii</name>
    <dbReference type="NCBI Taxonomy" id="2940299"/>
    <lineage>
        <taxon>Bacteria</taxon>
        <taxon>Bacillati</taxon>
        <taxon>Bacillota</taxon>
        <taxon>Bacilli</taxon>
        <taxon>Lactobacillales</taxon>
        <taxon>Lactobacillaceae</taxon>
        <taxon>Fructilactobacillus</taxon>
    </lineage>
</organism>
<evidence type="ECO:0000256" key="6">
    <source>
        <dbReference type="ARBA" id="ARBA00023098"/>
    </source>
</evidence>
<keyword evidence="9" id="KW-0511">Multifunctional enzyme</keyword>
<keyword evidence="8 9" id="KW-0012">Acyltransferase</keyword>
<feature type="region of interest" description="ACP-binding" evidence="9">
    <location>
        <begin position="253"/>
        <end position="257"/>
    </location>
</feature>
<name>A0A9Q8ZNV9_9LACO</name>
<dbReference type="InterPro" id="IPR004655">
    <property type="entry name" value="FabH"/>
</dbReference>
<proteinExistence type="inferred from homology"/>
<evidence type="ECO:0000259" key="10">
    <source>
        <dbReference type="Pfam" id="PF08541"/>
    </source>
</evidence>
<dbReference type="EMBL" id="CP097119">
    <property type="protein sequence ID" value="USS88869.1"/>
    <property type="molecule type" value="Genomic_DNA"/>
</dbReference>
<dbReference type="PANTHER" id="PTHR34069">
    <property type="entry name" value="3-OXOACYL-[ACYL-CARRIER-PROTEIN] SYNTHASE 3"/>
    <property type="match status" value="1"/>
</dbReference>
<evidence type="ECO:0000256" key="1">
    <source>
        <dbReference type="ARBA" id="ARBA00008642"/>
    </source>
</evidence>
<evidence type="ECO:0000256" key="8">
    <source>
        <dbReference type="ARBA" id="ARBA00023315"/>
    </source>
</evidence>
<keyword evidence="13" id="KW-1185">Reference proteome</keyword>
<accession>A0A9Q8ZNV9</accession>
<dbReference type="Pfam" id="PF08545">
    <property type="entry name" value="ACP_syn_III"/>
    <property type="match status" value="1"/>
</dbReference>
<dbReference type="CDD" id="cd00830">
    <property type="entry name" value="KAS_III"/>
    <property type="match status" value="1"/>
</dbReference>
<evidence type="ECO:0000259" key="11">
    <source>
        <dbReference type="Pfam" id="PF08545"/>
    </source>
</evidence>
<keyword evidence="6 9" id="KW-0443">Lipid metabolism</keyword>
<dbReference type="GO" id="GO:0005737">
    <property type="term" value="C:cytoplasm"/>
    <property type="evidence" value="ECO:0007669"/>
    <property type="project" value="UniProtKB-SubCell"/>
</dbReference>
<dbReference type="GO" id="GO:0033818">
    <property type="term" value="F:beta-ketoacyl-acyl-carrier-protein synthase III activity"/>
    <property type="evidence" value="ECO:0007669"/>
    <property type="project" value="UniProtKB-UniRule"/>
</dbReference>
<comment type="catalytic activity">
    <reaction evidence="9">
        <text>malonyl-[ACP] + acetyl-CoA + H(+) = 3-oxobutanoyl-[ACP] + CO2 + CoA</text>
        <dbReference type="Rhea" id="RHEA:12080"/>
        <dbReference type="Rhea" id="RHEA-COMP:9623"/>
        <dbReference type="Rhea" id="RHEA-COMP:9625"/>
        <dbReference type="ChEBI" id="CHEBI:15378"/>
        <dbReference type="ChEBI" id="CHEBI:16526"/>
        <dbReference type="ChEBI" id="CHEBI:57287"/>
        <dbReference type="ChEBI" id="CHEBI:57288"/>
        <dbReference type="ChEBI" id="CHEBI:78449"/>
        <dbReference type="ChEBI" id="CHEBI:78450"/>
        <dbReference type="EC" id="2.3.1.180"/>
    </reaction>
</comment>
<evidence type="ECO:0000256" key="7">
    <source>
        <dbReference type="ARBA" id="ARBA00023160"/>
    </source>
</evidence>
<evidence type="ECO:0000313" key="13">
    <source>
        <dbReference type="Proteomes" id="UP001055911"/>
    </source>
</evidence>
<dbReference type="Pfam" id="PF08541">
    <property type="entry name" value="ACP_syn_III_C"/>
    <property type="match status" value="1"/>
</dbReference>
<comment type="domain">
    <text evidence="9">The last Arg residue of the ACP-binding site is essential for the weak association between ACP/AcpP and FabH.</text>
</comment>
<feature type="domain" description="Beta-ketoacyl-[acyl-carrier-protein] synthase III N-terminal" evidence="11">
    <location>
        <begin position="106"/>
        <end position="184"/>
    </location>
</feature>
<dbReference type="Gene3D" id="3.40.47.10">
    <property type="match status" value="1"/>
</dbReference>
<evidence type="ECO:0000256" key="5">
    <source>
        <dbReference type="ARBA" id="ARBA00022832"/>
    </source>
</evidence>
<comment type="subunit">
    <text evidence="9">Homodimer.</text>
</comment>
<dbReference type="RefSeq" id="WP_252766386.1">
    <property type="nucleotide sequence ID" value="NZ_CP097119.1"/>
</dbReference>
<dbReference type="InterPro" id="IPR013751">
    <property type="entry name" value="ACP_syn_III_N"/>
</dbReference>
<dbReference type="InterPro" id="IPR013747">
    <property type="entry name" value="ACP_syn_III_C"/>
</dbReference>
<dbReference type="AlphaFoldDB" id="A0A9Q8ZNV9"/>
<evidence type="ECO:0000256" key="2">
    <source>
        <dbReference type="ARBA" id="ARBA00022490"/>
    </source>
</evidence>
<dbReference type="SUPFAM" id="SSF53901">
    <property type="entry name" value="Thiolase-like"/>
    <property type="match status" value="1"/>
</dbReference>
<keyword evidence="2 9" id="KW-0963">Cytoplasm</keyword>
<protein>
    <recommendedName>
        <fullName evidence="9">Beta-ketoacyl-[acyl-carrier-protein] synthase III</fullName>
        <shortName evidence="9">Beta-ketoacyl-ACP synthase III</shortName>
        <shortName evidence="9">KAS III</shortName>
        <ecNumber evidence="9">2.3.1.180</ecNumber>
    </recommendedName>
    <alternativeName>
        <fullName evidence="9">3-oxoacyl-[acyl-carrier-protein] synthase 3</fullName>
    </alternativeName>
    <alternativeName>
        <fullName evidence="9">3-oxoacyl-[acyl-carrier-protein] synthase III</fullName>
    </alternativeName>
</protein>
<feature type="active site" evidence="9">
    <location>
        <position position="112"/>
    </location>
</feature>
<dbReference type="GO" id="GO:0006633">
    <property type="term" value="P:fatty acid biosynthetic process"/>
    <property type="evidence" value="ECO:0007669"/>
    <property type="project" value="UniProtKB-UniRule"/>
</dbReference>
<dbReference type="HAMAP" id="MF_01815">
    <property type="entry name" value="FabH"/>
    <property type="match status" value="1"/>
</dbReference>
<feature type="domain" description="Beta-ketoacyl-[acyl-carrier-protein] synthase III C-terminal" evidence="10">
    <location>
        <begin position="237"/>
        <end position="325"/>
    </location>
</feature>
<keyword evidence="4 9" id="KW-0808">Transferase</keyword>
<dbReference type="EC" id="2.3.1.180" evidence="9"/>
<dbReference type="NCBIfam" id="NF006829">
    <property type="entry name" value="PRK09352.1"/>
    <property type="match status" value="1"/>
</dbReference>
<dbReference type="NCBIfam" id="TIGR00747">
    <property type="entry name" value="fabH"/>
    <property type="match status" value="1"/>
</dbReference>
<dbReference type="Proteomes" id="UP001055911">
    <property type="component" value="Chromosome"/>
</dbReference>
<dbReference type="GO" id="GO:0004315">
    <property type="term" value="F:3-oxoacyl-[acyl-carrier-protein] synthase activity"/>
    <property type="evidence" value="ECO:0007669"/>
    <property type="project" value="InterPro"/>
</dbReference>
<keyword evidence="5 9" id="KW-0276">Fatty acid metabolism</keyword>
<dbReference type="GO" id="GO:0044550">
    <property type="term" value="P:secondary metabolite biosynthetic process"/>
    <property type="evidence" value="ECO:0007669"/>
    <property type="project" value="TreeGrafter"/>
</dbReference>
<evidence type="ECO:0000256" key="4">
    <source>
        <dbReference type="ARBA" id="ARBA00022679"/>
    </source>
</evidence>
<dbReference type="PANTHER" id="PTHR34069:SF2">
    <property type="entry name" value="BETA-KETOACYL-[ACYL-CARRIER-PROTEIN] SYNTHASE III"/>
    <property type="match status" value="1"/>
</dbReference>
<comment type="similarity">
    <text evidence="1 9">Belongs to the thiolase-like superfamily. FabH family.</text>
</comment>
<comment type="subcellular location">
    <subcellularLocation>
        <location evidence="9">Cytoplasm</location>
    </subcellularLocation>
</comment>
<gene>
    <name evidence="9" type="primary">fabH</name>
    <name evidence="12" type="ORF">M3M40_05125</name>
</gene>
<reference evidence="12" key="1">
    <citation type="submission" date="2022-05" db="EMBL/GenBank/DDBJ databases">
        <authorList>
            <person name="Oliphant S.A."/>
            <person name="Watson-Haigh N.S."/>
            <person name="Sumby K.M."/>
            <person name="Gardner J.M."/>
            <person name="Jiranek V."/>
        </authorList>
    </citation>
    <scope>NUCLEOTIDE SEQUENCE</scope>
    <source>
        <strain evidence="12">KI4_B1</strain>
    </source>
</reference>
<evidence type="ECO:0000256" key="3">
    <source>
        <dbReference type="ARBA" id="ARBA00022516"/>
    </source>
</evidence>
<evidence type="ECO:0000256" key="9">
    <source>
        <dbReference type="HAMAP-Rule" id="MF_01815"/>
    </source>
</evidence>
<keyword evidence="7 9" id="KW-0275">Fatty acid biosynthesis</keyword>
<dbReference type="InterPro" id="IPR016039">
    <property type="entry name" value="Thiolase-like"/>
</dbReference>
<feature type="active site" evidence="9">
    <location>
        <position position="252"/>
    </location>
</feature>
<comment type="pathway">
    <text evidence="9">Lipid metabolism; fatty acid biosynthesis.</text>
</comment>
<comment type="function">
    <text evidence="9">Catalyzes the condensation reaction of fatty acid synthesis by the addition to an acyl acceptor of two carbons from malonyl-ACP. Catalyzes the first condensation reaction which initiates fatty acid synthesis and may therefore play a role in governing the total rate of fatty acid production. Possesses both acetoacetyl-ACP synthase and acetyl transacylase activities. Its substrate specificity determines the biosynthesis of branched-chain and/or straight-chain of fatty acids.</text>
</comment>